<evidence type="ECO:0000313" key="3">
    <source>
        <dbReference type="EMBL" id="RGK54725.1"/>
    </source>
</evidence>
<evidence type="ECO:0000256" key="2">
    <source>
        <dbReference type="SAM" id="SignalP"/>
    </source>
</evidence>
<dbReference type="RefSeq" id="WP_018709713.1">
    <property type="nucleotide sequence ID" value="NZ_CABOGR010000018.1"/>
</dbReference>
<gene>
    <name evidence="3" type="ORF">DXD04_10540</name>
</gene>
<dbReference type="Pfam" id="PF13572">
    <property type="entry name" value="DUF4134"/>
    <property type="match status" value="1"/>
</dbReference>
<dbReference type="InterPro" id="IPR025408">
    <property type="entry name" value="DUF4134"/>
</dbReference>
<reference evidence="3 4" key="1">
    <citation type="submission" date="2018-08" db="EMBL/GenBank/DDBJ databases">
        <title>A genome reference for cultivated species of the human gut microbiota.</title>
        <authorList>
            <person name="Zou Y."/>
            <person name="Xue W."/>
            <person name="Luo G."/>
        </authorList>
    </citation>
    <scope>NUCLEOTIDE SEQUENCE [LARGE SCALE GENOMIC DNA]</scope>
    <source>
        <strain evidence="3 4">TF10-3AC</strain>
    </source>
</reference>
<organism evidence="3 4">
    <name type="scientific">Phocaeicola plebeius</name>
    <dbReference type="NCBI Taxonomy" id="310297"/>
    <lineage>
        <taxon>Bacteria</taxon>
        <taxon>Pseudomonadati</taxon>
        <taxon>Bacteroidota</taxon>
        <taxon>Bacteroidia</taxon>
        <taxon>Bacteroidales</taxon>
        <taxon>Bacteroidaceae</taxon>
        <taxon>Phocaeicola</taxon>
    </lineage>
</organism>
<keyword evidence="1" id="KW-1133">Transmembrane helix</keyword>
<comment type="caution">
    <text evidence="3">The sequence shown here is derived from an EMBL/GenBank/DDBJ whole genome shotgun (WGS) entry which is preliminary data.</text>
</comment>
<dbReference type="AlphaFoldDB" id="A0A3E4MYK1"/>
<feature type="signal peptide" evidence="2">
    <location>
        <begin position="1"/>
        <end position="25"/>
    </location>
</feature>
<feature type="transmembrane region" description="Helical" evidence="1">
    <location>
        <begin position="49"/>
        <end position="68"/>
    </location>
</feature>
<proteinExistence type="predicted"/>
<accession>A0A3E4MYK1</accession>
<keyword evidence="1" id="KW-0812">Transmembrane</keyword>
<dbReference type="Proteomes" id="UP000260862">
    <property type="component" value="Unassembled WGS sequence"/>
</dbReference>
<sequence>MTETSKKKQIILAVLLTAANISAFAQGNGMAGITEATNLVTSYFDPATKLIYAIGAVVGLIGGIKVYGKFSSGDPDTSKTAASWFGACIFLIVSATILRSFFL</sequence>
<dbReference type="EMBL" id="QSQT01000018">
    <property type="protein sequence ID" value="RGK54725.1"/>
    <property type="molecule type" value="Genomic_DNA"/>
</dbReference>
<keyword evidence="1" id="KW-0472">Membrane</keyword>
<dbReference type="GeneID" id="82442250"/>
<keyword evidence="4" id="KW-1185">Reference proteome</keyword>
<protein>
    <submittedName>
        <fullName evidence="3">DUF4134 domain-containing protein</fullName>
    </submittedName>
</protein>
<evidence type="ECO:0000256" key="1">
    <source>
        <dbReference type="SAM" id="Phobius"/>
    </source>
</evidence>
<feature type="chain" id="PRO_5017804986" evidence="2">
    <location>
        <begin position="26"/>
        <end position="103"/>
    </location>
</feature>
<name>A0A3E4MYK1_9BACT</name>
<feature type="transmembrane region" description="Helical" evidence="1">
    <location>
        <begin position="80"/>
        <end position="102"/>
    </location>
</feature>
<evidence type="ECO:0000313" key="4">
    <source>
        <dbReference type="Proteomes" id="UP000260862"/>
    </source>
</evidence>
<keyword evidence="2" id="KW-0732">Signal</keyword>